<protein>
    <submittedName>
        <fullName evidence="1">Uncharacterized protein</fullName>
    </submittedName>
</protein>
<accession>A0AAD5XWK7</accession>
<evidence type="ECO:0000313" key="2">
    <source>
        <dbReference type="Proteomes" id="UP001211065"/>
    </source>
</evidence>
<keyword evidence="2" id="KW-1185">Reference proteome</keyword>
<dbReference type="EMBL" id="JADGJW010001802">
    <property type="protein sequence ID" value="KAJ3200971.1"/>
    <property type="molecule type" value="Genomic_DNA"/>
</dbReference>
<reference evidence="1" key="1">
    <citation type="submission" date="2020-05" db="EMBL/GenBank/DDBJ databases">
        <title>Phylogenomic resolution of chytrid fungi.</title>
        <authorList>
            <person name="Stajich J.E."/>
            <person name="Amses K."/>
            <person name="Simmons R."/>
            <person name="Seto K."/>
            <person name="Myers J."/>
            <person name="Bonds A."/>
            <person name="Quandt C.A."/>
            <person name="Barry K."/>
            <person name="Liu P."/>
            <person name="Grigoriev I."/>
            <person name="Longcore J.E."/>
            <person name="James T.Y."/>
        </authorList>
    </citation>
    <scope>NUCLEOTIDE SEQUENCE</scope>
    <source>
        <strain evidence="1">JEL0476</strain>
    </source>
</reference>
<proteinExistence type="predicted"/>
<dbReference type="Proteomes" id="UP001211065">
    <property type="component" value="Unassembled WGS sequence"/>
</dbReference>
<dbReference type="AlphaFoldDB" id="A0AAD5XWK7"/>
<name>A0AAD5XWK7_9FUNG</name>
<evidence type="ECO:0000313" key="1">
    <source>
        <dbReference type="EMBL" id="KAJ3200971.1"/>
    </source>
</evidence>
<sequence length="171" mass="19420">MTSRGMAKTERFRPIPPTTALPLIGPGTYSVDNLTTMSKEIKDRQSNIYGVHISTSTRFKDLESANPAPNKYEIPSSLETLAKKMTSTREYLNSMDKKNYLTMAQENKNPGPSYDINYAIGRHAANDTKFALLKSNKLKKRQLENSTFTKSLGKILKEDDLFTDKRACRRY</sequence>
<organism evidence="1 2">
    <name type="scientific">Clydaea vesicula</name>
    <dbReference type="NCBI Taxonomy" id="447962"/>
    <lineage>
        <taxon>Eukaryota</taxon>
        <taxon>Fungi</taxon>
        <taxon>Fungi incertae sedis</taxon>
        <taxon>Chytridiomycota</taxon>
        <taxon>Chytridiomycota incertae sedis</taxon>
        <taxon>Chytridiomycetes</taxon>
        <taxon>Lobulomycetales</taxon>
        <taxon>Lobulomycetaceae</taxon>
        <taxon>Clydaea</taxon>
    </lineage>
</organism>
<gene>
    <name evidence="1" type="ORF">HK099_002443</name>
</gene>
<comment type="caution">
    <text evidence="1">The sequence shown here is derived from an EMBL/GenBank/DDBJ whole genome shotgun (WGS) entry which is preliminary data.</text>
</comment>